<feature type="transmembrane region" description="Helical" evidence="1">
    <location>
        <begin position="80"/>
        <end position="100"/>
    </location>
</feature>
<keyword evidence="1" id="KW-1133">Transmembrane helix</keyword>
<feature type="transmembrane region" description="Helical" evidence="1">
    <location>
        <begin position="6"/>
        <end position="31"/>
    </location>
</feature>
<evidence type="ECO:0000313" key="2">
    <source>
        <dbReference type="EMBL" id="SVB50574.1"/>
    </source>
</evidence>
<accession>A0A382EKG4</accession>
<gene>
    <name evidence="2" type="ORF">METZ01_LOCUS203428</name>
</gene>
<evidence type="ECO:0000256" key="1">
    <source>
        <dbReference type="SAM" id="Phobius"/>
    </source>
</evidence>
<reference evidence="2" key="1">
    <citation type="submission" date="2018-05" db="EMBL/GenBank/DDBJ databases">
        <authorList>
            <person name="Lanie J.A."/>
            <person name="Ng W.-L."/>
            <person name="Kazmierczak K.M."/>
            <person name="Andrzejewski T.M."/>
            <person name="Davidsen T.M."/>
            <person name="Wayne K.J."/>
            <person name="Tettelin H."/>
            <person name="Glass J.I."/>
            <person name="Rusch D."/>
            <person name="Podicherti R."/>
            <person name="Tsui H.-C.T."/>
            <person name="Winkler M.E."/>
        </authorList>
    </citation>
    <scope>NUCLEOTIDE SEQUENCE</scope>
</reference>
<keyword evidence="1" id="KW-0812">Transmembrane</keyword>
<dbReference type="EMBL" id="UINC01044728">
    <property type="protein sequence ID" value="SVB50574.1"/>
    <property type="molecule type" value="Genomic_DNA"/>
</dbReference>
<protein>
    <submittedName>
        <fullName evidence="2">Uncharacterized protein</fullName>
    </submittedName>
</protein>
<proteinExistence type="predicted"/>
<dbReference type="AlphaFoldDB" id="A0A382EKG4"/>
<keyword evidence="1" id="KW-0472">Membrane</keyword>
<feature type="non-terminal residue" evidence="2">
    <location>
        <position position="1"/>
    </location>
</feature>
<name>A0A382EKG4_9ZZZZ</name>
<sequence>VKSFLIFFAYVCIWTTPFQLIFFLWGLAVVFNSEATVISLTNELFLSEKLPWFYSWIRPFSYFIFPDVLASWIWSIPFTIHVFLKGFFSTWLGLWLLPIAKKMP</sequence>
<organism evidence="2">
    <name type="scientific">marine metagenome</name>
    <dbReference type="NCBI Taxonomy" id="408172"/>
    <lineage>
        <taxon>unclassified sequences</taxon>
        <taxon>metagenomes</taxon>
        <taxon>ecological metagenomes</taxon>
    </lineage>
</organism>